<evidence type="ECO:0000256" key="2">
    <source>
        <dbReference type="ARBA" id="ARBA00023015"/>
    </source>
</evidence>
<dbReference type="Pfam" id="PF08281">
    <property type="entry name" value="Sigma70_r4_2"/>
    <property type="match status" value="1"/>
</dbReference>
<dbReference type="Gene3D" id="1.10.1740.10">
    <property type="match status" value="1"/>
</dbReference>
<dbReference type="InterPro" id="IPR036388">
    <property type="entry name" value="WH-like_DNA-bd_sf"/>
</dbReference>
<dbReference type="RefSeq" id="WP_022316669.1">
    <property type="nucleotide sequence ID" value="NZ_JALFDM010000105.1"/>
</dbReference>
<sequence>MDVRKDEFEKLARENKDTIYTVCYMFSKDRDEVADLYQETLINLWKGMPQMKRDGNVRGWVYRVALNTCISMGRKKKSRPTVRLTMDVDPFEPSDERTTQVGMLHRRISKLQPFDRAIVLLWLENISYDEIGKMLGISTANVSVRLVRIREQLKKMSND</sequence>
<dbReference type="PANTHER" id="PTHR43133">
    <property type="entry name" value="RNA POLYMERASE ECF-TYPE SIGMA FACTO"/>
    <property type="match status" value="1"/>
</dbReference>
<reference evidence="7 8" key="1">
    <citation type="submission" date="2015-01" db="EMBL/GenBank/DDBJ databases">
        <title>Comparative genomics of non-oral Prevotella species.</title>
        <authorList>
            <person name="Accetto T."/>
            <person name="Nograsek B."/>
            <person name="Avgustin G."/>
        </authorList>
    </citation>
    <scope>NUCLEOTIDE SEQUENCE [LARGE SCALE GENOMIC DNA]</scope>
    <source>
        <strain evidence="7 8">P5-119</strain>
    </source>
</reference>
<dbReference type="STRING" id="1602171.ST44_12425"/>
<dbReference type="EMBL" id="JXQK01000088">
    <property type="protein sequence ID" value="KIP60134.1"/>
    <property type="molecule type" value="Genomic_DNA"/>
</dbReference>
<dbReference type="InterPro" id="IPR013249">
    <property type="entry name" value="RNA_pol_sigma70_r4_t2"/>
</dbReference>
<dbReference type="AlphaFoldDB" id="A0A0D0IT62"/>
<keyword evidence="2" id="KW-0805">Transcription regulation</keyword>
<evidence type="ECO:0000313" key="8">
    <source>
        <dbReference type="Proteomes" id="UP000032046"/>
    </source>
</evidence>
<dbReference type="InterPro" id="IPR039425">
    <property type="entry name" value="RNA_pol_sigma-70-like"/>
</dbReference>
<dbReference type="SUPFAM" id="SSF88659">
    <property type="entry name" value="Sigma3 and sigma4 domains of RNA polymerase sigma factors"/>
    <property type="match status" value="1"/>
</dbReference>
<evidence type="ECO:0000259" key="6">
    <source>
        <dbReference type="Pfam" id="PF08281"/>
    </source>
</evidence>
<dbReference type="Gene3D" id="1.10.10.10">
    <property type="entry name" value="Winged helix-like DNA-binding domain superfamily/Winged helix DNA-binding domain"/>
    <property type="match status" value="1"/>
</dbReference>
<dbReference type="SUPFAM" id="SSF88946">
    <property type="entry name" value="Sigma2 domain of RNA polymerase sigma factors"/>
    <property type="match status" value="1"/>
</dbReference>
<proteinExistence type="inferred from homology"/>
<keyword evidence="4" id="KW-0804">Transcription</keyword>
<dbReference type="InterPro" id="IPR014284">
    <property type="entry name" value="RNA_pol_sigma-70_dom"/>
</dbReference>
<evidence type="ECO:0000256" key="3">
    <source>
        <dbReference type="ARBA" id="ARBA00023082"/>
    </source>
</evidence>
<keyword evidence="3" id="KW-0731">Sigma factor</keyword>
<accession>A0A0D0IT62</accession>
<dbReference type="GO" id="GO:0016987">
    <property type="term" value="F:sigma factor activity"/>
    <property type="evidence" value="ECO:0007669"/>
    <property type="project" value="UniProtKB-KW"/>
</dbReference>
<evidence type="ECO:0000259" key="5">
    <source>
        <dbReference type="Pfam" id="PF04542"/>
    </source>
</evidence>
<dbReference type="GO" id="GO:0006352">
    <property type="term" value="P:DNA-templated transcription initiation"/>
    <property type="evidence" value="ECO:0007669"/>
    <property type="project" value="InterPro"/>
</dbReference>
<organism evidence="7 8">
    <name type="scientific">Prevotella pectinovora</name>
    <dbReference type="NCBI Taxonomy" id="1602169"/>
    <lineage>
        <taxon>Bacteria</taxon>
        <taxon>Pseudomonadati</taxon>
        <taxon>Bacteroidota</taxon>
        <taxon>Bacteroidia</taxon>
        <taxon>Bacteroidales</taxon>
        <taxon>Prevotellaceae</taxon>
        <taxon>Prevotella</taxon>
    </lineage>
</organism>
<dbReference type="Proteomes" id="UP000032046">
    <property type="component" value="Unassembled WGS sequence"/>
</dbReference>
<dbReference type="PANTHER" id="PTHR43133:SF45">
    <property type="entry name" value="RNA POLYMERASE ECF-TYPE SIGMA FACTOR"/>
    <property type="match status" value="1"/>
</dbReference>
<dbReference type="Pfam" id="PF04542">
    <property type="entry name" value="Sigma70_r2"/>
    <property type="match status" value="1"/>
</dbReference>
<comment type="caution">
    <text evidence="7">The sequence shown here is derived from an EMBL/GenBank/DDBJ whole genome shotgun (WGS) entry which is preliminary data.</text>
</comment>
<evidence type="ECO:0000256" key="4">
    <source>
        <dbReference type="ARBA" id="ARBA00023163"/>
    </source>
</evidence>
<dbReference type="InterPro" id="IPR013324">
    <property type="entry name" value="RNA_pol_sigma_r3/r4-like"/>
</dbReference>
<dbReference type="InterPro" id="IPR013325">
    <property type="entry name" value="RNA_pol_sigma_r2"/>
</dbReference>
<dbReference type="InterPro" id="IPR007627">
    <property type="entry name" value="RNA_pol_sigma70_r2"/>
</dbReference>
<keyword evidence="8" id="KW-1185">Reference proteome</keyword>
<dbReference type="GO" id="GO:0003677">
    <property type="term" value="F:DNA binding"/>
    <property type="evidence" value="ECO:0007669"/>
    <property type="project" value="InterPro"/>
</dbReference>
<feature type="domain" description="RNA polymerase sigma-70 region 2" evidence="5">
    <location>
        <begin position="11"/>
        <end position="77"/>
    </location>
</feature>
<dbReference type="NCBIfam" id="TIGR02937">
    <property type="entry name" value="sigma70-ECF"/>
    <property type="match status" value="1"/>
</dbReference>
<comment type="similarity">
    <text evidence="1">Belongs to the sigma-70 factor family. ECF subfamily.</text>
</comment>
<name>A0A0D0IT62_9BACT</name>
<evidence type="ECO:0000256" key="1">
    <source>
        <dbReference type="ARBA" id="ARBA00010641"/>
    </source>
</evidence>
<protein>
    <submittedName>
        <fullName evidence="7">RNA polymerase sigma70 factor</fullName>
    </submittedName>
</protein>
<gene>
    <name evidence="7" type="ORF">ST44_12425</name>
</gene>
<dbReference type="OrthoDB" id="9780326at2"/>
<feature type="domain" description="RNA polymerase sigma factor 70 region 4 type 2" evidence="6">
    <location>
        <begin position="103"/>
        <end position="153"/>
    </location>
</feature>
<evidence type="ECO:0000313" key="7">
    <source>
        <dbReference type="EMBL" id="KIP60134.1"/>
    </source>
</evidence>